<protein>
    <submittedName>
        <fullName evidence="1">Uncharacterized protein</fullName>
    </submittedName>
</protein>
<comment type="caution">
    <text evidence="1">The sequence shown here is derived from an EMBL/GenBank/DDBJ whole genome shotgun (WGS) entry which is preliminary data.</text>
</comment>
<dbReference type="Proteomes" id="UP001219525">
    <property type="component" value="Unassembled WGS sequence"/>
</dbReference>
<keyword evidence="2" id="KW-1185">Reference proteome</keyword>
<organism evidence="1 2">
    <name type="scientific">Mycena pura</name>
    <dbReference type="NCBI Taxonomy" id="153505"/>
    <lineage>
        <taxon>Eukaryota</taxon>
        <taxon>Fungi</taxon>
        <taxon>Dikarya</taxon>
        <taxon>Basidiomycota</taxon>
        <taxon>Agaricomycotina</taxon>
        <taxon>Agaricomycetes</taxon>
        <taxon>Agaricomycetidae</taxon>
        <taxon>Agaricales</taxon>
        <taxon>Marasmiineae</taxon>
        <taxon>Mycenaceae</taxon>
        <taxon>Mycena</taxon>
    </lineage>
</organism>
<name>A0AAD6VLH6_9AGAR</name>
<evidence type="ECO:0000313" key="1">
    <source>
        <dbReference type="EMBL" id="KAJ7216542.1"/>
    </source>
</evidence>
<accession>A0AAD6VLH6</accession>
<sequence length="259" mass="27868">MHPKAPRIGRAPQLLASAPQDAQRALPLAHGAADGRFLSLVTLLPRLVALRHPSKAVIVNSSIATVHVARRHRVLTAQTPRVLYRKAEALQMDGMQEEEGAGMGTPAALHQVQAHAHTPTHAHVRHAQQGRFAFKAPASASPPVHLALAGTSPTAYACVTRHCAGTRTSAGALYDLQWGLFDTDIIPADHLCLTHARDDAPHTRTSRVVRKGFLQRGVIGGAQADRECWIDVACVLGALGVLRPRRTRSLAPDAKTVFY</sequence>
<reference evidence="1" key="1">
    <citation type="submission" date="2023-03" db="EMBL/GenBank/DDBJ databases">
        <title>Massive genome expansion in bonnet fungi (Mycena s.s.) driven by repeated elements and novel gene families across ecological guilds.</title>
        <authorList>
            <consortium name="Lawrence Berkeley National Laboratory"/>
            <person name="Harder C.B."/>
            <person name="Miyauchi S."/>
            <person name="Viragh M."/>
            <person name="Kuo A."/>
            <person name="Thoen E."/>
            <person name="Andreopoulos B."/>
            <person name="Lu D."/>
            <person name="Skrede I."/>
            <person name="Drula E."/>
            <person name="Henrissat B."/>
            <person name="Morin E."/>
            <person name="Kohler A."/>
            <person name="Barry K."/>
            <person name="LaButti K."/>
            <person name="Morin E."/>
            <person name="Salamov A."/>
            <person name="Lipzen A."/>
            <person name="Mereny Z."/>
            <person name="Hegedus B."/>
            <person name="Baldrian P."/>
            <person name="Stursova M."/>
            <person name="Weitz H."/>
            <person name="Taylor A."/>
            <person name="Grigoriev I.V."/>
            <person name="Nagy L.G."/>
            <person name="Martin F."/>
            <person name="Kauserud H."/>
        </authorList>
    </citation>
    <scope>NUCLEOTIDE SEQUENCE</scope>
    <source>
        <strain evidence="1">9144</strain>
    </source>
</reference>
<dbReference type="EMBL" id="JARJCW010000015">
    <property type="protein sequence ID" value="KAJ7216542.1"/>
    <property type="molecule type" value="Genomic_DNA"/>
</dbReference>
<proteinExistence type="predicted"/>
<dbReference type="AlphaFoldDB" id="A0AAD6VLH6"/>
<gene>
    <name evidence="1" type="ORF">GGX14DRAFT_391360</name>
</gene>
<evidence type="ECO:0000313" key="2">
    <source>
        <dbReference type="Proteomes" id="UP001219525"/>
    </source>
</evidence>